<feature type="domain" description="Peptidase metallopeptidase" evidence="8">
    <location>
        <begin position="388"/>
        <end position="537"/>
    </location>
</feature>
<evidence type="ECO:0000256" key="6">
    <source>
        <dbReference type="PIRSR" id="PIRSR621190-1"/>
    </source>
</evidence>
<keyword evidence="10" id="KW-1185">Reference proteome</keyword>
<evidence type="ECO:0000256" key="4">
    <source>
        <dbReference type="ARBA" id="ARBA00022801"/>
    </source>
</evidence>
<evidence type="ECO:0000313" key="9">
    <source>
        <dbReference type="EMBL" id="KAG5307264.1"/>
    </source>
</evidence>
<feature type="binding site" evidence="7">
    <location>
        <position position="463"/>
    </location>
    <ligand>
        <name>Ca(2+)</name>
        <dbReference type="ChEBI" id="CHEBI:29108"/>
        <label>3</label>
    </ligand>
</feature>
<dbReference type="InterPro" id="IPR049512">
    <property type="entry name" value="DJR-like_dom"/>
</dbReference>
<feature type="binding site" evidence="7">
    <location>
        <position position="511"/>
    </location>
    <ligand>
        <name>Zn(2+)</name>
        <dbReference type="ChEBI" id="CHEBI:29105"/>
        <label>2</label>
        <note>catalytic</note>
    </ligand>
</feature>
<feature type="non-terminal residue" evidence="9">
    <location>
        <position position="537"/>
    </location>
</feature>
<dbReference type="InterPro" id="IPR024079">
    <property type="entry name" value="MetalloPept_cat_dom_sf"/>
</dbReference>
<dbReference type="PRINTS" id="PR00138">
    <property type="entry name" value="MATRIXIN"/>
</dbReference>
<gene>
    <name evidence="9" type="primary">Mmp7</name>
    <name evidence="9" type="ORF">G6Z75_0013474</name>
</gene>
<dbReference type="PANTHER" id="PTHR36159">
    <property type="entry name" value="PROTEIN CBG23766"/>
    <property type="match status" value="1"/>
</dbReference>
<comment type="cofactor">
    <cofactor evidence="7">
        <name>Zn(2+)</name>
        <dbReference type="ChEBI" id="CHEBI:29105"/>
    </cofactor>
    <text evidence="7">Binds 2 Zn(2+) ions per subunit.</text>
</comment>
<keyword evidence="7" id="KW-0106">Calcium</keyword>
<dbReference type="GO" id="GO:0004222">
    <property type="term" value="F:metalloendopeptidase activity"/>
    <property type="evidence" value="ECO:0007669"/>
    <property type="project" value="InterPro"/>
</dbReference>
<dbReference type="Gene3D" id="3.40.390.10">
    <property type="entry name" value="Collagenase (Catalytic Domain)"/>
    <property type="match status" value="1"/>
</dbReference>
<evidence type="ECO:0000256" key="1">
    <source>
        <dbReference type="ARBA" id="ARBA00010370"/>
    </source>
</evidence>
<dbReference type="Proteomes" id="UP000667349">
    <property type="component" value="Unassembled WGS sequence"/>
</dbReference>
<reference evidence="9" key="1">
    <citation type="submission" date="2020-02" db="EMBL/GenBank/DDBJ databases">
        <title>Relaxed selection underlies rapid genomic changes in the transitions from sociality to social parasitism in ants.</title>
        <authorList>
            <person name="Bi X."/>
        </authorList>
    </citation>
    <scope>NUCLEOTIDE SEQUENCE</scope>
    <source>
        <strain evidence="9">BGI-DK2013a</strain>
        <tissue evidence="9">Whole body</tissue>
    </source>
</reference>
<dbReference type="AlphaFoldDB" id="A0A836JDW8"/>
<keyword evidence="2" id="KW-0645">Protease</keyword>
<keyword evidence="5 7" id="KW-0862">Zinc</keyword>
<feature type="non-terminal residue" evidence="9">
    <location>
        <position position="1"/>
    </location>
</feature>
<dbReference type="GO" id="GO:0031012">
    <property type="term" value="C:extracellular matrix"/>
    <property type="evidence" value="ECO:0007669"/>
    <property type="project" value="InterPro"/>
</dbReference>
<dbReference type="GO" id="GO:0008270">
    <property type="term" value="F:zinc ion binding"/>
    <property type="evidence" value="ECO:0007669"/>
    <property type="project" value="InterPro"/>
</dbReference>
<feature type="binding site" evidence="7">
    <location>
        <position position="468"/>
    </location>
    <ligand>
        <name>Zn(2+)</name>
        <dbReference type="ChEBI" id="CHEBI:29105"/>
        <label>1</label>
    </ligand>
</feature>
<dbReference type="GO" id="GO:0006508">
    <property type="term" value="P:proteolysis"/>
    <property type="evidence" value="ECO:0007669"/>
    <property type="project" value="UniProtKB-KW"/>
</dbReference>
<dbReference type="EMBL" id="JAANHZ010000757">
    <property type="protein sequence ID" value="KAG5307264.1"/>
    <property type="molecule type" value="Genomic_DNA"/>
</dbReference>
<proteinExistence type="inferred from homology"/>
<comment type="cofactor">
    <cofactor evidence="7">
        <name>Ca(2+)</name>
        <dbReference type="ChEBI" id="CHEBI:29108"/>
    </cofactor>
    <text evidence="7">Can bind about 5 Ca(2+) ions per subunit.</text>
</comment>
<feature type="binding site" evidence="7">
    <location>
        <position position="443"/>
    </location>
    <ligand>
        <name>Zn(2+)</name>
        <dbReference type="ChEBI" id="CHEBI:29105"/>
        <label>1</label>
    </ligand>
</feature>
<feature type="binding site" evidence="7">
    <location>
        <position position="517"/>
    </location>
    <ligand>
        <name>Zn(2+)</name>
        <dbReference type="ChEBI" id="CHEBI:29105"/>
        <label>2</label>
        <note>catalytic</note>
    </ligand>
</feature>
<feature type="active site" evidence="6">
    <location>
        <position position="508"/>
    </location>
</feature>
<dbReference type="SMART" id="SM00235">
    <property type="entry name" value="ZnMc"/>
    <property type="match status" value="1"/>
</dbReference>
<comment type="similarity">
    <text evidence="1">Belongs to the peptidase M10A family.</text>
</comment>
<keyword evidence="4" id="KW-0378">Hydrolase</keyword>
<feature type="binding site" evidence="7">
    <location>
        <position position="507"/>
    </location>
    <ligand>
        <name>Zn(2+)</name>
        <dbReference type="ChEBI" id="CHEBI:29105"/>
        <label>2</label>
        <note>catalytic</note>
    </ligand>
</feature>
<dbReference type="InterPro" id="IPR021190">
    <property type="entry name" value="Pept_M10A"/>
</dbReference>
<keyword evidence="3 7" id="KW-0479">Metal-binding</keyword>
<dbReference type="InterPro" id="IPR001818">
    <property type="entry name" value="Pept_M10_metallopeptidase"/>
</dbReference>
<dbReference type="PANTHER" id="PTHR36159:SF1">
    <property type="entry name" value="RETROVIRUS-RELATED POL POLYPROTEIN FROM TRANSPOSON 412-LIKE PROTEIN"/>
    <property type="match status" value="1"/>
</dbReference>
<feature type="binding site" evidence="7">
    <location>
        <position position="488"/>
    </location>
    <ligand>
        <name>Ca(2+)</name>
        <dbReference type="ChEBI" id="CHEBI:29108"/>
        <label>1</label>
    </ligand>
</feature>
<feature type="binding site" evidence="7">
    <location>
        <position position="447"/>
    </location>
    <ligand>
        <name>Zn(2+)</name>
        <dbReference type="ChEBI" id="CHEBI:29105"/>
        <label>1</label>
    </ligand>
</feature>
<sequence>MFRYFCIRLTEIKTINVRVSIHRKIFSNSILIITSHIIYQFCGPGTRLAKSLARGDRGLSALGSFIGGAASVVNDKDNDDDEYIFDDDDGNDSTRTEEMILRANENTMRSEIKCAYRIYFIETHTYNPYANTTFGYSDKIRIPIQQDLYTLPCESFLYVEGKFSTKKRDGNTSEQQPPKLSNNCIEFMFDEIRYEIDGVEIDRFRNVGITSTIKNFISLTSNKSIMLENAGWDGTMHLFHTTLSDDFNFCVPLNTLLGFCEDYKRIVINARHELILIRARNDNNCVVAHESVEPKITLSKIQWKMPHVVLNDVNKLELFLNSDFYPYDDMNLDFKYAVLYDMYVKFQKSYYGHNNRDAMLSIGEFLIHGPFIVIDCSRQNESIKSATVDIRIEFECKENIPLNTCTLKTTAFAFSLWAANSSLSFQRKTLNPDILISYCSGTHTYADRKRNKEICSSSFDGPSGIFAHAFYPSNVVNYTAEIHVDSTEQWHIHLTEKSAYLLNTLTHEIGHALGLMHSSREDSIMFAFVTANNKIVK</sequence>
<dbReference type="Pfam" id="PF00413">
    <property type="entry name" value="Peptidase_M10"/>
    <property type="match status" value="1"/>
</dbReference>
<comment type="caution">
    <text evidence="9">The sequence shown here is derived from an EMBL/GenBank/DDBJ whole genome shotgun (WGS) entry which is preliminary data.</text>
</comment>
<feature type="binding site" evidence="7">
    <location>
        <position position="460"/>
    </location>
    <ligand>
        <name>Ca(2+)</name>
        <dbReference type="ChEBI" id="CHEBI:29108"/>
        <label>3</label>
    </ligand>
</feature>
<feature type="binding site" evidence="7">
    <location>
        <position position="485"/>
    </location>
    <ligand>
        <name>Ca(2+)</name>
        <dbReference type="ChEBI" id="CHEBI:29108"/>
        <label>3</label>
    </ligand>
</feature>
<name>A0A836JDW8_9HYME</name>
<feature type="binding site" evidence="7">
    <location>
        <position position="525"/>
    </location>
    <ligand>
        <name>Zn(2+)</name>
        <dbReference type="ChEBI" id="CHEBI:29105"/>
        <label>2</label>
        <note>catalytic</note>
    </ligand>
</feature>
<dbReference type="SUPFAM" id="SSF55486">
    <property type="entry name" value="Metalloproteases ('zincins'), catalytic domain"/>
    <property type="match status" value="1"/>
</dbReference>
<feature type="binding site" evidence="7">
    <location>
        <position position="483"/>
    </location>
    <ligand>
        <name>Zn(2+)</name>
        <dbReference type="ChEBI" id="CHEBI:29105"/>
        <label>1</label>
    </ligand>
</feature>
<accession>A0A836JDW8</accession>
<feature type="binding site" evidence="7">
    <location>
        <position position="477"/>
    </location>
    <ligand>
        <name>Ca(2+)</name>
        <dbReference type="ChEBI" id="CHEBI:29108"/>
        <label>2</label>
    </ligand>
</feature>
<organism evidence="9 10">
    <name type="scientific">Acromyrmex insinuator</name>
    <dbReference type="NCBI Taxonomy" id="230686"/>
    <lineage>
        <taxon>Eukaryota</taxon>
        <taxon>Metazoa</taxon>
        <taxon>Ecdysozoa</taxon>
        <taxon>Arthropoda</taxon>
        <taxon>Hexapoda</taxon>
        <taxon>Insecta</taxon>
        <taxon>Pterygota</taxon>
        <taxon>Neoptera</taxon>
        <taxon>Endopterygota</taxon>
        <taxon>Hymenoptera</taxon>
        <taxon>Apocrita</taxon>
        <taxon>Aculeata</taxon>
        <taxon>Formicoidea</taxon>
        <taxon>Formicidae</taxon>
        <taxon>Myrmicinae</taxon>
        <taxon>Acromyrmex</taxon>
    </lineage>
</organism>
<evidence type="ECO:0000256" key="2">
    <source>
        <dbReference type="ARBA" id="ARBA00022670"/>
    </source>
</evidence>
<dbReference type="Pfam" id="PF21738">
    <property type="entry name" value="DJR-like_dom"/>
    <property type="match status" value="1"/>
</dbReference>
<feature type="binding site" evidence="7">
    <location>
        <position position="488"/>
    </location>
    <ligand>
        <name>Ca(2+)</name>
        <dbReference type="ChEBI" id="CHEBI:29108"/>
        <label>3</label>
    </ligand>
</feature>
<dbReference type="InterPro" id="IPR006026">
    <property type="entry name" value="Peptidase_Metallo"/>
</dbReference>
<feature type="binding site" evidence="7">
    <location>
        <position position="433"/>
    </location>
    <ligand>
        <name>Ca(2+)</name>
        <dbReference type="ChEBI" id="CHEBI:29108"/>
        <label>2</label>
    </ligand>
</feature>
<protein>
    <submittedName>
        <fullName evidence="9">MMP7 protein</fullName>
    </submittedName>
</protein>
<evidence type="ECO:0000256" key="3">
    <source>
        <dbReference type="ARBA" id="ARBA00022723"/>
    </source>
</evidence>
<evidence type="ECO:0000259" key="8">
    <source>
        <dbReference type="SMART" id="SM00235"/>
    </source>
</evidence>
<evidence type="ECO:0000256" key="5">
    <source>
        <dbReference type="ARBA" id="ARBA00022833"/>
    </source>
</evidence>
<evidence type="ECO:0000256" key="7">
    <source>
        <dbReference type="PIRSR" id="PIRSR621190-2"/>
    </source>
</evidence>
<feature type="binding site" evidence="7">
    <location>
        <position position="461"/>
    </location>
    <ligand>
        <name>Ca(2+)</name>
        <dbReference type="ChEBI" id="CHEBI:29108"/>
        <label>3</label>
    </ligand>
</feature>
<evidence type="ECO:0000313" key="10">
    <source>
        <dbReference type="Proteomes" id="UP000667349"/>
    </source>
</evidence>